<gene>
    <name evidence="1" type="ORF">ENSA7_68800</name>
</gene>
<reference evidence="1 2" key="1">
    <citation type="submission" date="2018-03" db="EMBL/GenBank/DDBJ databases">
        <title>Draft Genome Sequences of the Obligatory Marine Myxobacteria Enhygromyxa salina SWB007.</title>
        <authorList>
            <person name="Poehlein A."/>
            <person name="Moghaddam J.A."/>
            <person name="Harms H."/>
            <person name="Alanjari M."/>
            <person name="Koenig G.M."/>
            <person name="Daniel R."/>
            <person name="Schaeberle T.F."/>
        </authorList>
    </citation>
    <scope>NUCLEOTIDE SEQUENCE [LARGE SCALE GENOMIC DNA]</scope>
    <source>
        <strain evidence="1 2">SWB007</strain>
    </source>
</reference>
<evidence type="ECO:0000313" key="1">
    <source>
        <dbReference type="EMBL" id="PRP96066.1"/>
    </source>
</evidence>
<proteinExistence type="predicted"/>
<name>A0A2S9XT70_9BACT</name>
<dbReference type="Proteomes" id="UP000238823">
    <property type="component" value="Unassembled WGS sequence"/>
</dbReference>
<dbReference type="EMBL" id="PVNL01000135">
    <property type="protein sequence ID" value="PRP96066.1"/>
    <property type="molecule type" value="Genomic_DNA"/>
</dbReference>
<organism evidence="1 2">
    <name type="scientific">Enhygromyxa salina</name>
    <dbReference type="NCBI Taxonomy" id="215803"/>
    <lineage>
        <taxon>Bacteria</taxon>
        <taxon>Pseudomonadati</taxon>
        <taxon>Myxococcota</taxon>
        <taxon>Polyangia</taxon>
        <taxon>Nannocystales</taxon>
        <taxon>Nannocystaceae</taxon>
        <taxon>Enhygromyxa</taxon>
    </lineage>
</organism>
<dbReference type="AlphaFoldDB" id="A0A2S9XT70"/>
<sequence>MGWPQDHSKRTSSTHPVRFDHAALARAILRRKPILRDKLVHACQVDPSDVELLLTEVIRFVNLAAHSSAELGQGLTPSAMIDDGWHELILCTREYDQLCRTEFGRFVHHDPGGDEALNRSRFRETLGLYALWFGTPDPRWWGPGVRSIVTADCGACQTLTQPELE</sequence>
<dbReference type="OrthoDB" id="278697at2"/>
<accession>A0A2S9XT70</accession>
<protein>
    <submittedName>
        <fullName evidence="1">Uncharacterized protein</fullName>
    </submittedName>
</protein>
<evidence type="ECO:0000313" key="2">
    <source>
        <dbReference type="Proteomes" id="UP000238823"/>
    </source>
</evidence>
<dbReference type="RefSeq" id="WP_106093692.1">
    <property type="nucleotide sequence ID" value="NZ_PVNL01000135.1"/>
</dbReference>
<comment type="caution">
    <text evidence="1">The sequence shown here is derived from an EMBL/GenBank/DDBJ whole genome shotgun (WGS) entry which is preliminary data.</text>
</comment>